<dbReference type="Pfam" id="PF01266">
    <property type="entry name" value="DAO"/>
    <property type="match status" value="1"/>
</dbReference>
<dbReference type="GO" id="GO:0032259">
    <property type="term" value="P:methylation"/>
    <property type="evidence" value="ECO:0007669"/>
    <property type="project" value="UniProtKB-KW"/>
</dbReference>
<gene>
    <name evidence="10 13" type="primary">mnmC</name>
    <name evidence="13" type="ORF">H8B19_01435</name>
</gene>
<evidence type="ECO:0000256" key="10">
    <source>
        <dbReference type="HAMAP-Rule" id="MF_01102"/>
    </source>
</evidence>
<dbReference type="InterPro" id="IPR047785">
    <property type="entry name" value="tRNA_MNMC2"/>
</dbReference>
<keyword evidence="9 10" id="KW-0511">Multifunctional enzyme</keyword>
<comment type="cofactor">
    <cofactor evidence="10">
        <name>FAD</name>
        <dbReference type="ChEBI" id="CHEBI:57692"/>
    </cofactor>
</comment>
<evidence type="ECO:0000259" key="11">
    <source>
        <dbReference type="Pfam" id="PF01266"/>
    </source>
</evidence>
<keyword evidence="2 10" id="KW-0489">Methyltransferase</keyword>
<dbReference type="InterPro" id="IPR023032">
    <property type="entry name" value="tRNA_MAMT_biosynth_bifunc_MnmC"/>
</dbReference>
<protein>
    <recommendedName>
        <fullName evidence="10">tRNA 5-methylaminomethyl-2-thiouridine biosynthesis bifunctional protein MnmC</fullName>
        <shortName evidence="10">tRNA mnm(5)s(2)U biosynthesis bifunctional protein</shortName>
    </recommendedName>
    <domain>
        <recommendedName>
            <fullName evidence="10">tRNA (mnm(5)s(2)U34)-methyltransferase</fullName>
            <ecNumber evidence="10">2.1.1.61</ecNumber>
        </recommendedName>
    </domain>
    <domain>
        <recommendedName>
            <fullName evidence="10">FAD-dependent cmnm(5)s(2)U34 oxidoreductase</fullName>
            <ecNumber evidence="10">1.5.-.-</ecNumber>
        </recommendedName>
    </domain>
</protein>
<keyword evidence="1 10" id="KW-0963">Cytoplasm</keyword>
<keyword evidence="14" id="KW-1185">Reference proteome</keyword>
<evidence type="ECO:0000256" key="1">
    <source>
        <dbReference type="ARBA" id="ARBA00022490"/>
    </source>
</evidence>
<dbReference type="PANTHER" id="PTHR13847:SF283">
    <property type="entry name" value="TRNA 5-METHYLAMINOMETHYL-2-THIOURIDINE BIOSYNTHESIS BIFUNCTIONAL PROTEIN MNMC"/>
    <property type="match status" value="1"/>
</dbReference>
<dbReference type="Gene3D" id="3.30.9.10">
    <property type="entry name" value="D-Amino Acid Oxidase, subunit A, domain 2"/>
    <property type="match status" value="1"/>
</dbReference>
<dbReference type="InterPro" id="IPR006076">
    <property type="entry name" value="FAD-dep_OxRdtase"/>
</dbReference>
<keyword evidence="4 10" id="KW-0808">Transferase</keyword>
<dbReference type="AlphaFoldDB" id="A0A8J6IRM1"/>
<dbReference type="PANTHER" id="PTHR13847">
    <property type="entry name" value="SARCOSINE DEHYDROGENASE-RELATED"/>
    <property type="match status" value="1"/>
</dbReference>
<dbReference type="InterPro" id="IPR008471">
    <property type="entry name" value="MnmC-like_methylTransf"/>
</dbReference>
<comment type="catalytic activity">
    <reaction evidence="10">
        <text>5-aminomethyl-2-thiouridine(34) in tRNA + S-adenosyl-L-methionine = 5-methylaminomethyl-2-thiouridine(34) in tRNA + S-adenosyl-L-homocysteine + H(+)</text>
        <dbReference type="Rhea" id="RHEA:19569"/>
        <dbReference type="Rhea" id="RHEA-COMP:10195"/>
        <dbReference type="Rhea" id="RHEA-COMP:10197"/>
        <dbReference type="ChEBI" id="CHEBI:15378"/>
        <dbReference type="ChEBI" id="CHEBI:57856"/>
        <dbReference type="ChEBI" id="CHEBI:59789"/>
        <dbReference type="ChEBI" id="CHEBI:74454"/>
        <dbReference type="ChEBI" id="CHEBI:74455"/>
        <dbReference type="EC" id="2.1.1.61"/>
    </reaction>
</comment>
<dbReference type="InterPro" id="IPR029063">
    <property type="entry name" value="SAM-dependent_MTases_sf"/>
</dbReference>
<comment type="caution">
    <text evidence="13">The sequence shown here is derived from an EMBL/GenBank/DDBJ whole genome shotgun (WGS) entry which is preliminary data.</text>
</comment>
<sequence>MSIKAADIQFNQYGTPFTDQFDDIYFSNQSGLQETEYVFFKNNQLPKRWLTFPSAHFTVAETGFGTGLNFLACWQLFQQTMLRQEDNVNGSCALKKLHFISVEKFPLNKDDLETALNAWPQLTAFSQQLIEQYPDLVEGCHRLVFDNVTLDLWFGDVADVFPAMNNQQSGIVDAWFLDGFAPSKNPQMWSQTLFDQMSRLAKADATFATFTAAGFVRRGLQQAGFDAVKVKGFGQKREMLAGKLNLKIKPDNNQTLTPWFTQSPATGNKVAIIGAGLAGANLAYSLSQRGYRVEMYSAGSEVAERASGNRQGGFYPQLHVQKNIASDIQALAFGFALRRYQTLLKQGVEFAHEFCGVLQIAFTNAIQTRYQQLADKSQWPGSLVELINATNATEIAGVTMPYPALHIKKGGWIHPAGLVEALIKQSGTKVHLNHALTDLVEQDNGWRMQFDNQAVQQADIVVLATGDCSHNIKQLNGVPYRLVRGQVEQVPAAGALAQLKTVLCHKGYLTPAMHGDCALGSTYIKNDTATEHRLEEQNTNLAVLNKALSECDWVKQVKAVQQGRASVRCSTPDHLPVAGHIANWQQQLEDYQALYKALPAAQYAKAANLPNLYSLSALGSRGLCTAPLLADYVASLIANEPLPLPQTLINALVPNRFLIRALTRRDTPYSG</sequence>
<dbReference type="GO" id="GO:0016645">
    <property type="term" value="F:oxidoreductase activity, acting on the CH-NH group of donors"/>
    <property type="evidence" value="ECO:0007669"/>
    <property type="project" value="InterPro"/>
</dbReference>
<accession>A0A8J6IRM1</accession>
<dbReference type="NCBIfam" id="NF002481">
    <property type="entry name" value="PRK01747.1-2"/>
    <property type="match status" value="1"/>
</dbReference>
<comment type="subcellular location">
    <subcellularLocation>
        <location evidence="10">Cytoplasm</location>
    </subcellularLocation>
</comment>
<feature type="region of interest" description="FAD-dependent cmnm(5)s(2)U34 oxidoreductase" evidence="10">
    <location>
        <begin position="273"/>
        <end position="671"/>
    </location>
</feature>
<keyword evidence="5 10" id="KW-0949">S-adenosyl-L-methionine</keyword>
<dbReference type="GO" id="GO:0002098">
    <property type="term" value="P:tRNA wobble uridine modification"/>
    <property type="evidence" value="ECO:0007669"/>
    <property type="project" value="TreeGrafter"/>
</dbReference>
<dbReference type="NCBIfam" id="NF033855">
    <property type="entry name" value="tRNA_MNMC2"/>
    <property type="match status" value="1"/>
</dbReference>
<evidence type="ECO:0000256" key="6">
    <source>
        <dbReference type="ARBA" id="ARBA00022694"/>
    </source>
</evidence>
<reference evidence="13" key="2">
    <citation type="submission" date="2020-08" db="EMBL/GenBank/DDBJ databases">
        <authorList>
            <person name="Lai Q."/>
        </authorList>
    </citation>
    <scope>NUCLEOTIDE SEQUENCE</scope>
    <source>
        <strain evidence="13">S27-2</strain>
    </source>
</reference>
<dbReference type="HAMAP" id="MF_01102">
    <property type="entry name" value="MnmC"/>
    <property type="match status" value="1"/>
</dbReference>
<keyword evidence="6 10" id="KW-0819">tRNA processing</keyword>
<keyword evidence="8 10" id="KW-0560">Oxidoreductase</keyword>
<evidence type="ECO:0000313" key="14">
    <source>
        <dbReference type="Proteomes" id="UP000601768"/>
    </source>
</evidence>
<dbReference type="InterPro" id="IPR017610">
    <property type="entry name" value="tRNA_S-uridine_synth_MnmC_C"/>
</dbReference>
<evidence type="ECO:0000256" key="9">
    <source>
        <dbReference type="ARBA" id="ARBA00023268"/>
    </source>
</evidence>
<evidence type="ECO:0000313" key="13">
    <source>
        <dbReference type="EMBL" id="MBC3764520.1"/>
    </source>
</evidence>
<comment type="function">
    <text evidence="10">Catalyzes the last two steps in the biosynthesis of 5-methylaminomethyl-2-thiouridine (mnm(5)s(2)U) at the wobble position (U34) in tRNA. Catalyzes the FAD-dependent demodification of cmnm(5)s(2)U34 to nm(5)s(2)U34, followed by the transfer of a methyl group from S-adenosyl-L-methionine to nm(5)s(2)U34, to form mnm(5)s(2)U34.</text>
</comment>
<dbReference type="EMBL" id="JACNEP010000001">
    <property type="protein sequence ID" value="MBC3764520.1"/>
    <property type="molecule type" value="Genomic_DNA"/>
</dbReference>
<dbReference type="Proteomes" id="UP000601768">
    <property type="component" value="Unassembled WGS sequence"/>
</dbReference>
<evidence type="ECO:0000256" key="7">
    <source>
        <dbReference type="ARBA" id="ARBA00022827"/>
    </source>
</evidence>
<dbReference type="Gene3D" id="3.40.50.150">
    <property type="entry name" value="Vaccinia Virus protein VP39"/>
    <property type="match status" value="1"/>
</dbReference>
<keyword evidence="3 10" id="KW-0285">Flavoprotein</keyword>
<feature type="region of interest" description="tRNA (mnm(5)s(2)U34)-methyltransferase" evidence="10">
    <location>
        <begin position="1"/>
        <end position="245"/>
    </location>
</feature>
<dbReference type="GO" id="GO:0050660">
    <property type="term" value="F:flavin adenine dinucleotide binding"/>
    <property type="evidence" value="ECO:0007669"/>
    <property type="project" value="UniProtKB-UniRule"/>
</dbReference>
<dbReference type="Pfam" id="PF05430">
    <property type="entry name" value="Methyltransf_30"/>
    <property type="match status" value="1"/>
</dbReference>
<proteinExistence type="inferred from homology"/>
<dbReference type="EC" id="2.1.1.61" evidence="10"/>
<evidence type="ECO:0000256" key="3">
    <source>
        <dbReference type="ARBA" id="ARBA00022630"/>
    </source>
</evidence>
<comment type="similarity">
    <text evidence="10">In the N-terminal section; belongs to the methyltransferase superfamily. tRNA (mnm(5)s(2)U34)-methyltransferase family.</text>
</comment>
<feature type="domain" description="MnmC-like methyltransferase" evidence="12">
    <location>
        <begin position="120"/>
        <end position="244"/>
    </location>
</feature>
<evidence type="ECO:0000256" key="8">
    <source>
        <dbReference type="ARBA" id="ARBA00023002"/>
    </source>
</evidence>
<dbReference type="RefSeq" id="WP_186504990.1">
    <property type="nucleotide sequence ID" value="NZ_JACNEP010000001.1"/>
</dbReference>
<keyword evidence="7 10" id="KW-0274">FAD</keyword>
<dbReference type="GO" id="GO:0005737">
    <property type="term" value="C:cytoplasm"/>
    <property type="evidence" value="ECO:0007669"/>
    <property type="project" value="UniProtKB-SubCell"/>
</dbReference>
<evidence type="ECO:0000256" key="2">
    <source>
        <dbReference type="ARBA" id="ARBA00022603"/>
    </source>
</evidence>
<dbReference type="EC" id="1.5.-.-" evidence="10"/>
<dbReference type="GO" id="GO:0004808">
    <property type="term" value="F:tRNA (5-methylaminomethyl-2-thiouridylate)(34)-methyltransferase activity"/>
    <property type="evidence" value="ECO:0007669"/>
    <property type="project" value="UniProtKB-EC"/>
</dbReference>
<comment type="similarity">
    <text evidence="10">In the C-terminal section; belongs to the DAO family.</text>
</comment>
<evidence type="ECO:0000259" key="12">
    <source>
        <dbReference type="Pfam" id="PF05430"/>
    </source>
</evidence>
<evidence type="ECO:0000256" key="4">
    <source>
        <dbReference type="ARBA" id="ARBA00022679"/>
    </source>
</evidence>
<dbReference type="SUPFAM" id="SSF51905">
    <property type="entry name" value="FAD/NAD(P)-binding domain"/>
    <property type="match status" value="1"/>
</dbReference>
<dbReference type="Gene3D" id="3.50.50.60">
    <property type="entry name" value="FAD/NAD(P)-binding domain"/>
    <property type="match status" value="1"/>
</dbReference>
<evidence type="ECO:0000256" key="5">
    <source>
        <dbReference type="ARBA" id="ARBA00022691"/>
    </source>
</evidence>
<dbReference type="NCBIfam" id="TIGR03197">
    <property type="entry name" value="MnmC_Cterm"/>
    <property type="match status" value="1"/>
</dbReference>
<feature type="domain" description="FAD dependent oxidoreductase" evidence="11">
    <location>
        <begin position="269"/>
        <end position="636"/>
    </location>
</feature>
<reference evidence="13" key="1">
    <citation type="journal article" date="2018" name="Int. J. Syst. Evol. Microbiol.">
        <title>Neptunicella marina gen. nov., sp. nov., isolated from surface seawater.</title>
        <authorList>
            <person name="Liu X."/>
            <person name="Lai Q."/>
            <person name="Du Y."/>
            <person name="Zhang X."/>
            <person name="Liu Z."/>
            <person name="Sun F."/>
            <person name="Shao Z."/>
        </authorList>
    </citation>
    <scope>NUCLEOTIDE SEQUENCE</scope>
    <source>
        <strain evidence="13">S27-2</strain>
    </source>
</reference>
<dbReference type="InterPro" id="IPR036188">
    <property type="entry name" value="FAD/NAD-bd_sf"/>
</dbReference>
<organism evidence="13 14">
    <name type="scientific">Neptunicella marina</name>
    <dbReference type="NCBI Taxonomy" id="2125989"/>
    <lineage>
        <taxon>Bacteria</taxon>
        <taxon>Pseudomonadati</taxon>
        <taxon>Pseudomonadota</taxon>
        <taxon>Gammaproteobacteria</taxon>
        <taxon>Alteromonadales</taxon>
        <taxon>Alteromonadaceae</taxon>
        <taxon>Neptunicella</taxon>
    </lineage>
</organism>
<name>A0A8J6IRM1_9ALTE</name>